<sequence length="214" mass="24869">PGDVNDHVEADGDPDRNHHDRQQRKMRIGNPFWRMLHPNRFEQFVDRAVGGLKQHLPDDGDRDDARDIGHEVSDFEVALHVYEPVDQDGEHHRNEHVHRHGQQKDDIIADRFNKHVIMKQISKIFKPDPADAVPPLHKVPVGESEHHRCDDRQQHKDEYPEQHRADEQHSPQRFAPLEGAALPGSFPYARRRCRGRFHSLFQAPHPVSSAFLKT</sequence>
<evidence type="ECO:0000256" key="1">
    <source>
        <dbReference type="SAM" id="MobiDB-lite"/>
    </source>
</evidence>
<name>A9U7F5_PHYPA</name>
<protein>
    <submittedName>
        <fullName evidence="2">Predicted protein</fullName>
    </submittedName>
</protein>
<dbReference type="EMBL" id="DS546479">
    <property type="protein sequence ID" value="EDQ48398.1"/>
    <property type="molecule type" value="Genomic_DNA"/>
</dbReference>
<evidence type="ECO:0000313" key="2">
    <source>
        <dbReference type="EMBL" id="EDQ48398.1"/>
    </source>
</evidence>
<proteinExistence type="predicted"/>
<feature type="compositionally biased region" description="Basic and acidic residues" evidence="1">
    <location>
        <begin position="1"/>
        <end position="20"/>
    </location>
</feature>
<organism>
    <name type="scientific">Physcomitrium patens</name>
    <name type="common">Spreading-leaved earth moss</name>
    <name type="synonym">Physcomitrella patens</name>
    <dbReference type="NCBI Taxonomy" id="3218"/>
    <lineage>
        <taxon>Eukaryota</taxon>
        <taxon>Viridiplantae</taxon>
        <taxon>Streptophyta</taxon>
        <taxon>Embryophyta</taxon>
        <taxon>Bryophyta</taxon>
        <taxon>Bryophytina</taxon>
        <taxon>Bryopsida</taxon>
        <taxon>Funariidae</taxon>
        <taxon>Funariales</taxon>
        <taxon>Funariaceae</taxon>
        <taxon>Physcomitrium</taxon>
    </lineage>
</organism>
<feature type="region of interest" description="Disordered" evidence="1">
    <location>
        <begin position="139"/>
        <end position="180"/>
    </location>
</feature>
<feature type="region of interest" description="Disordered" evidence="1">
    <location>
        <begin position="1"/>
        <end position="26"/>
    </location>
</feature>
<dbReference type="AlphaFoldDB" id="A9U7F5"/>
<feature type="compositionally biased region" description="Basic and acidic residues" evidence="1">
    <location>
        <begin position="143"/>
        <end position="170"/>
    </location>
</feature>
<accession>A9U7F5</accession>
<dbReference type="HOGENOM" id="CLU_1291906_0_0_1"/>
<feature type="non-terminal residue" evidence="2">
    <location>
        <position position="1"/>
    </location>
</feature>
<gene>
    <name evidence="2" type="ORF">PHYPADRAFT_103864</name>
</gene>
<reference evidence="2" key="1">
    <citation type="journal article" date="2008" name="Science">
        <title>The Physcomitrella genome reveals evolutionary insights into the conquest of land by plants.</title>
        <authorList>
            <person name="Rensing S."/>
            <person name="Lang D."/>
            <person name="Zimmer A."/>
            <person name="Terry A."/>
            <person name="Salamov A."/>
            <person name="Shapiro H."/>
            <person name="Nishiyama T."/>
            <person name="Perroud P.-F."/>
            <person name="Lindquist E."/>
            <person name="Kamisugi Y."/>
            <person name="Tanahashi T."/>
            <person name="Sakakibara K."/>
            <person name="Fujita T."/>
            <person name="Oishi K."/>
            <person name="Shin-I T."/>
            <person name="Kuroki Y."/>
            <person name="Toyoda A."/>
            <person name="Suzuki Y."/>
            <person name="Hashimoto A."/>
            <person name="Yamaguchi K."/>
            <person name="Sugano A."/>
            <person name="Kohara Y."/>
            <person name="Fujiyama A."/>
            <person name="Anterola A."/>
            <person name="Aoki S."/>
            <person name="Ashton N."/>
            <person name="Barbazuk W.B."/>
            <person name="Barker E."/>
            <person name="Bennetzen J."/>
            <person name="Bezanilla M."/>
            <person name="Blankenship R."/>
            <person name="Cho S.H."/>
            <person name="Dutcher S."/>
            <person name="Estelle M."/>
            <person name="Fawcett J.A."/>
            <person name="Gundlach H."/>
            <person name="Hanada K."/>
            <person name="Heyl A."/>
            <person name="Hicks K.A."/>
            <person name="Hugh J."/>
            <person name="Lohr M."/>
            <person name="Mayer K."/>
            <person name="Melkozernov A."/>
            <person name="Murata T."/>
            <person name="Nelson D."/>
            <person name="Pils B."/>
            <person name="Prigge M."/>
            <person name="Reiss B."/>
            <person name="Renner T."/>
            <person name="Rombauts S."/>
            <person name="Rushton P."/>
            <person name="Sanderfoot A."/>
            <person name="Schween G."/>
            <person name="Shiu S.-H."/>
            <person name="Stueber K."/>
            <person name="Theodoulou F.L."/>
            <person name="Tu H."/>
            <person name="Van de Peer Y."/>
            <person name="Verrier P.J."/>
            <person name="Waters E."/>
            <person name="Wood A."/>
            <person name="Yang L."/>
            <person name="Cove D."/>
            <person name="Cuming A."/>
            <person name="Hasebe M."/>
            <person name="Lucas S."/>
            <person name="Mishler D.B."/>
            <person name="Reski R."/>
            <person name="Grigoriev I."/>
            <person name="Quatrano R.S."/>
            <person name="Boore J.L."/>
        </authorList>
    </citation>
    <scope>NUCLEOTIDE SEQUENCE [LARGE SCALE GENOMIC DNA]</scope>
</reference>